<protein>
    <recommendedName>
        <fullName evidence="3">Class I SAM-dependent methyltransferase</fullName>
    </recommendedName>
</protein>
<dbReference type="SUPFAM" id="SSF53335">
    <property type="entry name" value="S-adenosyl-L-methionine-dependent methyltransferases"/>
    <property type="match status" value="1"/>
</dbReference>
<reference evidence="1 2" key="1">
    <citation type="submission" date="2017-09" db="EMBL/GenBank/DDBJ databases">
        <title>Depth-based differentiation of microbial function through sediment-hosted aquifers and enrichment of novel symbionts in the deep terrestrial subsurface.</title>
        <authorList>
            <person name="Probst A.J."/>
            <person name="Ladd B."/>
            <person name="Jarett J.K."/>
            <person name="Geller-Mcgrath D.E."/>
            <person name="Sieber C.M."/>
            <person name="Emerson J.B."/>
            <person name="Anantharaman K."/>
            <person name="Thomas B.C."/>
            <person name="Malmstrom R."/>
            <person name="Stieglmeier M."/>
            <person name="Klingl A."/>
            <person name="Woyke T."/>
            <person name="Ryan C.M."/>
            <person name="Banfield J.F."/>
        </authorList>
    </citation>
    <scope>NUCLEOTIDE SEQUENCE [LARGE SCALE GENOMIC DNA]</scope>
    <source>
        <strain evidence="1">CG11_big_fil_rev_8_21_14_0_20_45_26</strain>
    </source>
</reference>
<dbReference type="Gene3D" id="3.40.50.150">
    <property type="entry name" value="Vaccinia Virus protein VP39"/>
    <property type="match status" value="1"/>
</dbReference>
<dbReference type="Pfam" id="PF13578">
    <property type="entry name" value="Methyltransf_24"/>
    <property type="match status" value="1"/>
</dbReference>
<dbReference type="EMBL" id="PCVY01000028">
    <property type="protein sequence ID" value="PIQ86850.1"/>
    <property type="molecule type" value="Genomic_DNA"/>
</dbReference>
<evidence type="ECO:0000313" key="2">
    <source>
        <dbReference type="Proteomes" id="UP000230859"/>
    </source>
</evidence>
<proteinExistence type="predicted"/>
<gene>
    <name evidence="1" type="ORF">COV74_03190</name>
</gene>
<organism evidence="1 2">
    <name type="scientific">Candidatus Abzuiibacterium crystallinum</name>
    <dbReference type="NCBI Taxonomy" id="1974748"/>
    <lineage>
        <taxon>Bacteria</taxon>
        <taxon>Pseudomonadati</taxon>
        <taxon>Candidatus Omnitrophota</taxon>
        <taxon>Candidatus Abzuiibacterium</taxon>
    </lineage>
</organism>
<dbReference type="AlphaFoldDB" id="A0A2H0LQY7"/>
<dbReference type="InterPro" id="IPR029063">
    <property type="entry name" value="SAM-dependent_MTases_sf"/>
</dbReference>
<evidence type="ECO:0008006" key="3">
    <source>
        <dbReference type="Google" id="ProtNLM"/>
    </source>
</evidence>
<sequence length="274" mass="31572">MTLKQHILNTPILGRLCLIPLRIKIMRSYIPVLNFKFLKWLLTSNELYNLTYHITPANKQNLIKMLADVTGRPLAEIQRFAAEVETDERLKTHLIKVRMTSAVRYASDPVPRFGRRVAWYILTRVLKPRVVVETGVDKGLSACLITAALFNNSQEGFLGRYYGTEIDRSGGYLLTGPYAQFGEVLYGDSIELLRQFKLPIDLFIHDSHHAAEYEREEYKTIQAQLRSCSILVSDNANQTEELLKFSKELNKKFIKWDEEPLDHWYAGDSLGIAY</sequence>
<accession>A0A2H0LQY7</accession>
<name>A0A2H0LQY7_9BACT</name>
<evidence type="ECO:0000313" key="1">
    <source>
        <dbReference type="EMBL" id="PIQ86850.1"/>
    </source>
</evidence>
<comment type="caution">
    <text evidence="1">The sequence shown here is derived from an EMBL/GenBank/DDBJ whole genome shotgun (WGS) entry which is preliminary data.</text>
</comment>
<dbReference type="Proteomes" id="UP000230859">
    <property type="component" value="Unassembled WGS sequence"/>
</dbReference>